<organism evidence="3 4">
    <name type="scientific">Medicago truncatula</name>
    <name type="common">Barrel medic</name>
    <name type="synonym">Medicago tribuloides</name>
    <dbReference type="NCBI Taxonomy" id="3880"/>
    <lineage>
        <taxon>Eukaryota</taxon>
        <taxon>Viridiplantae</taxon>
        <taxon>Streptophyta</taxon>
        <taxon>Embryophyta</taxon>
        <taxon>Tracheophyta</taxon>
        <taxon>Spermatophyta</taxon>
        <taxon>Magnoliopsida</taxon>
        <taxon>eudicotyledons</taxon>
        <taxon>Gunneridae</taxon>
        <taxon>Pentapetalae</taxon>
        <taxon>rosids</taxon>
        <taxon>fabids</taxon>
        <taxon>Fabales</taxon>
        <taxon>Fabaceae</taxon>
        <taxon>Papilionoideae</taxon>
        <taxon>50 kb inversion clade</taxon>
        <taxon>NPAAA clade</taxon>
        <taxon>Hologalegina</taxon>
        <taxon>IRL clade</taxon>
        <taxon>Trifolieae</taxon>
        <taxon>Medicago</taxon>
    </lineage>
</organism>
<protein>
    <recommendedName>
        <fullName evidence="2">GPI-anchored protein LLG1-like domain-containing protein</fullName>
    </recommendedName>
</protein>
<dbReference type="AlphaFoldDB" id="A0A396HBS8"/>
<feature type="domain" description="GPI-anchored protein LLG1-like" evidence="2">
    <location>
        <begin position="78"/>
        <end position="155"/>
    </location>
</feature>
<evidence type="ECO:0000256" key="1">
    <source>
        <dbReference type="SAM" id="Phobius"/>
    </source>
</evidence>
<dbReference type="PANTHER" id="PTHR31533:SF35">
    <property type="entry name" value="GPI-ANCHORED PROTEIN LLG2-RELATED"/>
    <property type="match status" value="1"/>
</dbReference>
<evidence type="ECO:0000259" key="2">
    <source>
        <dbReference type="Pfam" id="PF26578"/>
    </source>
</evidence>
<evidence type="ECO:0000313" key="3">
    <source>
        <dbReference type="EMBL" id="RHN50676.1"/>
    </source>
</evidence>
<feature type="transmembrane region" description="Helical" evidence="1">
    <location>
        <begin position="32"/>
        <end position="49"/>
    </location>
</feature>
<dbReference type="InterPro" id="IPR039307">
    <property type="entry name" value="LORELEI-like"/>
</dbReference>
<name>A0A396HBS8_MEDTR</name>
<dbReference type="InterPro" id="IPR058888">
    <property type="entry name" value="LLG1-like"/>
</dbReference>
<keyword evidence="1" id="KW-0472">Membrane</keyword>
<sequence length="198" mass="21850">MKCLFIVADFNIVFLCFASTMGLSSCFFHSKLVNVASILYFFLLITLASSSPFPSDNIFESAASTGRALLQDLKACKVDFENQNYTIITSQCKAPRYPPKSCCEAFKQFACPFADELNDLTTDCAAVMFGYINAYGKYPLGLFASECREGKKGLDCSLVKYFNNSSKSNTTSSVLVAAPHSMMLISIVGFFGFIFHLF</sequence>
<dbReference type="Pfam" id="PF26578">
    <property type="entry name" value="LLG1"/>
    <property type="match status" value="1"/>
</dbReference>
<evidence type="ECO:0000313" key="4">
    <source>
        <dbReference type="Proteomes" id="UP000265566"/>
    </source>
</evidence>
<dbReference type="Proteomes" id="UP000265566">
    <property type="component" value="Chromosome 6"/>
</dbReference>
<keyword evidence="1" id="KW-1133">Transmembrane helix</keyword>
<reference evidence="4" key="1">
    <citation type="journal article" date="2018" name="Nat. Plants">
        <title>Whole-genome landscape of Medicago truncatula symbiotic genes.</title>
        <authorList>
            <person name="Pecrix Y."/>
            <person name="Staton S.E."/>
            <person name="Sallet E."/>
            <person name="Lelandais-Briere C."/>
            <person name="Moreau S."/>
            <person name="Carrere S."/>
            <person name="Blein T."/>
            <person name="Jardinaud M.F."/>
            <person name="Latrasse D."/>
            <person name="Zouine M."/>
            <person name="Zahm M."/>
            <person name="Kreplak J."/>
            <person name="Mayjonade B."/>
            <person name="Satge C."/>
            <person name="Perez M."/>
            <person name="Cauet S."/>
            <person name="Marande W."/>
            <person name="Chantry-Darmon C."/>
            <person name="Lopez-Roques C."/>
            <person name="Bouchez O."/>
            <person name="Berard A."/>
            <person name="Debelle F."/>
            <person name="Munos S."/>
            <person name="Bendahmane A."/>
            <person name="Berges H."/>
            <person name="Niebel A."/>
            <person name="Buitink J."/>
            <person name="Frugier F."/>
            <person name="Benhamed M."/>
            <person name="Crespi M."/>
            <person name="Gouzy J."/>
            <person name="Gamas P."/>
        </authorList>
    </citation>
    <scope>NUCLEOTIDE SEQUENCE [LARGE SCALE GENOMIC DNA]</scope>
    <source>
        <strain evidence="4">cv. Jemalong A17</strain>
    </source>
</reference>
<dbReference type="Gramene" id="rna34994">
    <property type="protein sequence ID" value="RHN50676.1"/>
    <property type="gene ID" value="gene34994"/>
</dbReference>
<keyword evidence="1" id="KW-0812">Transmembrane</keyword>
<comment type="caution">
    <text evidence="3">The sequence shown here is derived from an EMBL/GenBank/DDBJ whole genome shotgun (WGS) entry which is preliminary data.</text>
</comment>
<dbReference type="EMBL" id="PSQE01000006">
    <property type="protein sequence ID" value="RHN50676.1"/>
    <property type="molecule type" value="Genomic_DNA"/>
</dbReference>
<dbReference type="PANTHER" id="PTHR31533">
    <property type="entry name" value="GPI-ANCHORED PROTEIN LLG1-RELATED-RELATED"/>
    <property type="match status" value="1"/>
</dbReference>
<gene>
    <name evidence="3" type="ORF">MtrunA17_Chr6g0460101</name>
</gene>
<proteinExistence type="predicted"/>
<feature type="transmembrane region" description="Helical" evidence="1">
    <location>
        <begin position="174"/>
        <end position="195"/>
    </location>
</feature>
<dbReference type="PROSITE" id="PS51257">
    <property type="entry name" value="PROKAR_LIPOPROTEIN"/>
    <property type="match status" value="1"/>
</dbReference>
<accession>A0A396HBS8</accession>